<sequence length="79" mass="8864">MPGEEAVQLLQLLGSGVFNAGRAVSESWGHGGGNIPFWGCHFCARCYPTFTLSFLWLTMRKCNVRQYITLLRLGIMLNK</sequence>
<dbReference type="VEuPathDB" id="FungiDB:ASPFODRAFT_530376"/>
<gene>
    <name evidence="1" type="ORF">ASPFODRAFT_530376</name>
</gene>
<evidence type="ECO:0000313" key="2">
    <source>
        <dbReference type="Proteomes" id="UP000184063"/>
    </source>
</evidence>
<protein>
    <submittedName>
        <fullName evidence="1">Uncharacterized protein</fullName>
    </submittedName>
</protein>
<evidence type="ECO:0000313" key="1">
    <source>
        <dbReference type="EMBL" id="OJZ88132.1"/>
    </source>
</evidence>
<reference evidence="2" key="1">
    <citation type="journal article" date="2017" name="Genome Biol.">
        <title>Comparative genomics reveals high biological diversity and specific adaptations in the industrially and medically important fungal genus Aspergillus.</title>
        <authorList>
            <person name="de Vries R.P."/>
            <person name="Riley R."/>
            <person name="Wiebenga A."/>
            <person name="Aguilar-Osorio G."/>
            <person name="Amillis S."/>
            <person name="Uchima C.A."/>
            <person name="Anderluh G."/>
            <person name="Asadollahi M."/>
            <person name="Askin M."/>
            <person name="Barry K."/>
            <person name="Battaglia E."/>
            <person name="Bayram O."/>
            <person name="Benocci T."/>
            <person name="Braus-Stromeyer S.A."/>
            <person name="Caldana C."/>
            <person name="Canovas D."/>
            <person name="Cerqueira G.C."/>
            <person name="Chen F."/>
            <person name="Chen W."/>
            <person name="Choi C."/>
            <person name="Clum A."/>
            <person name="Dos Santos R.A."/>
            <person name="Damasio A.R."/>
            <person name="Diallinas G."/>
            <person name="Emri T."/>
            <person name="Fekete E."/>
            <person name="Flipphi M."/>
            <person name="Freyberg S."/>
            <person name="Gallo A."/>
            <person name="Gournas C."/>
            <person name="Habgood R."/>
            <person name="Hainaut M."/>
            <person name="Harispe M.L."/>
            <person name="Henrissat B."/>
            <person name="Hilden K.S."/>
            <person name="Hope R."/>
            <person name="Hossain A."/>
            <person name="Karabika E."/>
            <person name="Karaffa L."/>
            <person name="Karanyi Z."/>
            <person name="Krasevec N."/>
            <person name="Kuo A."/>
            <person name="Kusch H."/>
            <person name="LaButti K."/>
            <person name="Lagendijk E.L."/>
            <person name="Lapidus A."/>
            <person name="Levasseur A."/>
            <person name="Lindquist E."/>
            <person name="Lipzen A."/>
            <person name="Logrieco A.F."/>
            <person name="MacCabe A."/>
            <person name="Maekelae M.R."/>
            <person name="Malavazi I."/>
            <person name="Melin P."/>
            <person name="Meyer V."/>
            <person name="Mielnichuk N."/>
            <person name="Miskei M."/>
            <person name="Molnar A.P."/>
            <person name="Mule G."/>
            <person name="Ngan C.Y."/>
            <person name="Orejas M."/>
            <person name="Orosz E."/>
            <person name="Ouedraogo J.P."/>
            <person name="Overkamp K.M."/>
            <person name="Park H.-S."/>
            <person name="Perrone G."/>
            <person name="Piumi F."/>
            <person name="Punt P.J."/>
            <person name="Ram A.F."/>
            <person name="Ramon A."/>
            <person name="Rauscher S."/>
            <person name="Record E."/>
            <person name="Riano-Pachon D.M."/>
            <person name="Robert V."/>
            <person name="Roehrig J."/>
            <person name="Ruller R."/>
            <person name="Salamov A."/>
            <person name="Salih N.S."/>
            <person name="Samson R.A."/>
            <person name="Sandor E."/>
            <person name="Sanguinetti M."/>
            <person name="Schuetze T."/>
            <person name="Sepcic K."/>
            <person name="Shelest E."/>
            <person name="Sherlock G."/>
            <person name="Sophianopoulou V."/>
            <person name="Squina F.M."/>
            <person name="Sun H."/>
            <person name="Susca A."/>
            <person name="Todd R.B."/>
            <person name="Tsang A."/>
            <person name="Unkles S.E."/>
            <person name="van de Wiele N."/>
            <person name="van Rossen-Uffink D."/>
            <person name="Oliveira J.V."/>
            <person name="Vesth T.C."/>
            <person name="Visser J."/>
            <person name="Yu J.-H."/>
            <person name="Zhou M."/>
            <person name="Andersen M.R."/>
            <person name="Archer D.B."/>
            <person name="Baker S.E."/>
            <person name="Benoit I."/>
            <person name="Brakhage A.A."/>
            <person name="Braus G.H."/>
            <person name="Fischer R."/>
            <person name="Frisvad J.C."/>
            <person name="Goldman G.H."/>
            <person name="Houbraken J."/>
            <person name="Oakley B."/>
            <person name="Pocsi I."/>
            <person name="Scazzocchio C."/>
            <person name="Seiboth B."/>
            <person name="vanKuyk P.A."/>
            <person name="Wortman J."/>
            <person name="Dyer P.S."/>
            <person name="Grigoriev I.V."/>
        </authorList>
    </citation>
    <scope>NUCLEOTIDE SEQUENCE [LARGE SCALE GENOMIC DNA]</scope>
    <source>
        <strain evidence="2">CBS 106.47</strain>
    </source>
</reference>
<accession>A0A1M3TND8</accession>
<proteinExistence type="predicted"/>
<dbReference type="Proteomes" id="UP000184063">
    <property type="component" value="Unassembled WGS sequence"/>
</dbReference>
<dbReference type="AlphaFoldDB" id="A0A1M3TND8"/>
<organism evidence="1 2">
    <name type="scientific">Aspergillus luchuensis (strain CBS 106.47)</name>
    <dbReference type="NCBI Taxonomy" id="1137211"/>
    <lineage>
        <taxon>Eukaryota</taxon>
        <taxon>Fungi</taxon>
        <taxon>Dikarya</taxon>
        <taxon>Ascomycota</taxon>
        <taxon>Pezizomycotina</taxon>
        <taxon>Eurotiomycetes</taxon>
        <taxon>Eurotiomycetidae</taxon>
        <taxon>Eurotiales</taxon>
        <taxon>Aspergillaceae</taxon>
        <taxon>Aspergillus</taxon>
        <taxon>Aspergillus subgen. Circumdati</taxon>
    </lineage>
</organism>
<dbReference type="EMBL" id="KV878239">
    <property type="protein sequence ID" value="OJZ88132.1"/>
    <property type="molecule type" value="Genomic_DNA"/>
</dbReference>
<name>A0A1M3TND8_ASPLC</name>